<comment type="subcellular location">
    <subcellularLocation>
        <location evidence="1">Periplasm</location>
    </subcellularLocation>
</comment>
<feature type="domain" description="Solute-binding protein family 3/N-terminal" evidence="4">
    <location>
        <begin position="88"/>
        <end position="318"/>
    </location>
</feature>
<dbReference type="SMART" id="SM00062">
    <property type="entry name" value="PBPb"/>
    <property type="match status" value="1"/>
</dbReference>
<dbReference type="InterPro" id="IPR001638">
    <property type="entry name" value="Solute-binding_3/MltF_N"/>
</dbReference>
<dbReference type="EMBL" id="JACIDV010000002">
    <property type="protein sequence ID" value="MBB3944728.1"/>
    <property type="molecule type" value="Genomic_DNA"/>
</dbReference>
<evidence type="ECO:0000256" key="1">
    <source>
        <dbReference type="ARBA" id="ARBA00004418"/>
    </source>
</evidence>
<dbReference type="Proteomes" id="UP000565286">
    <property type="component" value="Unassembled WGS sequence"/>
</dbReference>
<dbReference type="SUPFAM" id="SSF53850">
    <property type="entry name" value="Periplasmic binding protein-like II"/>
    <property type="match status" value="1"/>
</dbReference>
<keyword evidence="3" id="KW-1133">Transmembrane helix</keyword>
<evidence type="ECO:0000259" key="4">
    <source>
        <dbReference type="SMART" id="SM00062"/>
    </source>
</evidence>
<dbReference type="Gene3D" id="3.40.190.10">
    <property type="entry name" value="Periplasmic binding protein-like II"/>
    <property type="match status" value="2"/>
</dbReference>
<dbReference type="Pfam" id="PF00497">
    <property type="entry name" value="SBP_bac_3"/>
    <property type="match status" value="1"/>
</dbReference>
<dbReference type="AlphaFoldDB" id="A0A7W6C6A7"/>
<dbReference type="GO" id="GO:0042597">
    <property type="term" value="C:periplasmic space"/>
    <property type="evidence" value="ECO:0007669"/>
    <property type="project" value="UniProtKB-SubCell"/>
</dbReference>
<keyword evidence="3" id="KW-0812">Transmembrane</keyword>
<name>A0A7W6C6A7_9HYPH</name>
<sequence>MCILFKTRHTHSATVTGGAPTMPVWMIYMRLSVAPLKFSSIFSLLIGVVIFSLPAQPRAQELVQTGRLPVLFDAQERMPGADLSTVSRVRFLMSVDFPPFNFTDQDGRLVGFHVDLAREICAQLKIENKCQVQALPFDELEAAVEMGEGEAVMSGIASSADLRKSFSFTRPYTLLPARFAVNKAARLEGQAADALSGKKVGVVSNSRHEAMLKAFFPAVQVTGFDGYEPMYEALKSGKIDGVFADGLRLPFWVAGTASNGCCTMFDGPYMSDRFLGEGLSIMTVDPENKLVPAFDQALAALSRNGRLEEIYRRYFPYGMF</sequence>
<protein>
    <submittedName>
        <fullName evidence="5">Polar amino acid transport system substrate-binding protein</fullName>
    </submittedName>
</protein>
<evidence type="ECO:0000256" key="2">
    <source>
        <dbReference type="ARBA" id="ARBA00022729"/>
    </source>
</evidence>
<feature type="transmembrane region" description="Helical" evidence="3">
    <location>
        <begin position="36"/>
        <end position="55"/>
    </location>
</feature>
<keyword evidence="6" id="KW-1185">Reference proteome</keyword>
<proteinExistence type="predicted"/>
<evidence type="ECO:0000313" key="5">
    <source>
        <dbReference type="EMBL" id="MBB3944728.1"/>
    </source>
</evidence>
<keyword evidence="2" id="KW-0732">Signal</keyword>
<dbReference type="PANTHER" id="PTHR35936:SF35">
    <property type="entry name" value="L-CYSTINE-BINDING PROTEIN TCYJ"/>
    <property type="match status" value="1"/>
</dbReference>
<evidence type="ECO:0000313" key="6">
    <source>
        <dbReference type="Proteomes" id="UP000565286"/>
    </source>
</evidence>
<evidence type="ECO:0000256" key="3">
    <source>
        <dbReference type="SAM" id="Phobius"/>
    </source>
</evidence>
<reference evidence="5 6" key="1">
    <citation type="submission" date="2020-08" db="EMBL/GenBank/DDBJ databases">
        <title>Genomic Encyclopedia of Type Strains, Phase IV (KMG-IV): sequencing the most valuable type-strain genomes for metagenomic binning, comparative biology and taxonomic classification.</title>
        <authorList>
            <person name="Goeker M."/>
        </authorList>
    </citation>
    <scope>NUCLEOTIDE SEQUENCE [LARGE SCALE GENOMIC DNA]</scope>
    <source>
        <strain evidence="5 6">DSM 26438</strain>
    </source>
</reference>
<organism evidence="5 6">
    <name type="scientific">Rhizobium skierniewicense</name>
    <dbReference type="NCBI Taxonomy" id="984260"/>
    <lineage>
        <taxon>Bacteria</taxon>
        <taxon>Pseudomonadati</taxon>
        <taxon>Pseudomonadota</taxon>
        <taxon>Alphaproteobacteria</taxon>
        <taxon>Hyphomicrobiales</taxon>
        <taxon>Rhizobiaceae</taxon>
        <taxon>Rhizobium/Agrobacterium group</taxon>
        <taxon>Rhizobium</taxon>
    </lineage>
</organism>
<dbReference type="PANTHER" id="PTHR35936">
    <property type="entry name" value="MEMBRANE-BOUND LYTIC MUREIN TRANSGLYCOSYLASE F"/>
    <property type="match status" value="1"/>
</dbReference>
<comment type="caution">
    <text evidence="5">The sequence shown here is derived from an EMBL/GenBank/DDBJ whole genome shotgun (WGS) entry which is preliminary data.</text>
</comment>
<gene>
    <name evidence="5" type="ORF">GGQ73_000653</name>
</gene>
<keyword evidence="3" id="KW-0472">Membrane</keyword>
<accession>A0A7W6C6A7</accession>